<dbReference type="PANTHER" id="PTHR45753:SF3">
    <property type="entry name" value="ORNITHINE TRANSCARBAMYLASE, MITOCHONDRIAL"/>
    <property type="match status" value="1"/>
</dbReference>
<comment type="subcellular location">
    <subcellularLocation>
        <location evidence="6">Cytoplasm</location>
    </subcellularLocation>
</comment>
<dbReference type="PANTHER" id="PTHR45753">
    <property type="entry name" value="ORNITHINE CARBAMOYLTRANSFERASE, MITOCHONDRIAL"/>
    <property type="match status" value="1"/>
</dbReference>
<feature type="binding site" evidence="6">
    <location>
        <begin position="226"/>
        <end position="227"/>
    </location>
    <ligand>
        <name>L-ornithine</name>
        <dbReference type="ChEBI" id="CHEBI:46911"/>
    </ligand>
</feature>
<feature type="binding site" evidence="6">
    <location>
        <begin position="262"/>
        <end position="263"/>
    </location>
    <ligand>
        <name>carbamoyl phosphate</name>
        <dbReference type="ChEBI" id="CHEBI:58228"/>
    </ligand>
</feature>
<feature type="binding site" evidence="6">
    <location>
        <position position="79"/>
    </location>
    <ligand>
        <name>carbamoyl phosphate</name>
        <dbReference type="ChEBI" id="CHEBI:58228"/>
    </ligand>
</feature>
<comment type="pathway">
    <text evidence="1">Amino-acid biosynthesis; L-arginine biosynthesis; L-arginine from L-ornithine and carbamoyl phosphate: step 1/3.</text>
</comment>
<comment type="catalytic activity">
    <reaction evidence="5 6">
        <text>carbamoyl phosphate + L-ornithine = L-citrulline + phosphate + H(+)</text>
        <dbReference type="Rhea" id="RHEA:19513"/>
        <dbReference type="ChEBI" id="CHEBI:15378"/>
        <dbReference type="ChEBI" id="CHEBI:43474"/>
        <dbReference type="ChEBI" id="CHEBI:46911"/>
        <dbReference type="ChEBI" id="CHEBI:57743"/>
        <dbReference type="ChEBI" id="CHEBI:58228"/>
        <dbReference type="EC" id="2.1.3.3"/>
    </reaction>
</comment>
<feature type="domain" description="Aspartate/ornithine carbamoyltransferase Asp/Orn-binding" evidence="7">
    <location>
        <begin position="150"/>
        <end position="301"/>
    </location>
</feature>
<keyword evidence="6" id="KW-0963">Cytoplasm</keyword>
<feature type="binding site" evidence="6">
    <location>
        <position position="222"/>
    </location>
    <ligand>
        <name>L-ornithine</name>
        <dbReference type="ChEBI" id="CHEBI:46911"/>
    </ligand>
</feature>
<keyword evidence="10" id="KW-1185">Reference proteome</keyword>
<feature type="domain" description="Aspartate/ornithine carbamoyltransferase carbamoyl-P binding" evidence="8">
    <location>
        <begin position="3"/>
        <end position="143"/>
    </location>
</feature>
<feature type="binding site" evidence="6">
    <location>
        <begin position="130"/>
        <end position="133"/>
    </location>
    <ligand>
        <name>carbamoyl phosphate</name>
        <dbReference type="ChEBI" id="CHEBI:58228"/>
    </ligand>
</feature>
<dbReference type="Proteomes" id="UP000298602">
    <property type="component" value="Chromosome"/>
</dbReference>
<dbReference type="EMBL" id="CP040098">
    <property type="protein sequence ID" value="QCQ20884.1"/>
    <property type="molecule type" value="Genomic_DNA"/>
</dbReference>
<dbReference type="RefSeq" id="WP_137422854.1">
    <property type="nucleotide sequence ID" value="NZ_CP040098.1"/>
</dbReference>
<evidence type="ECO:0000256" key="3">
    <source>
        <dbReference type="ARBA" id="ARBA00013007"/>
    </source>
</evidence>
<dbReference type="FunFam" id="3.40.50.1370:FF:000008">
    <property type="entry name" value="Ornithine carbamoyltransferase"/>
    <property type="match status" value="1"/>
</dbReference>
<dbReference type="InterPro" id="IPR006132">
    <property type="entry name" value="Asp/Orn_carbamoyltranf_P-bd"/>
</dbReference>
<dbReference type="KEGG" id="dax:FDQ92_00925"/>
<evidence type="ECO:0000256" key="1">
    <source>
        <dbReference type="ARBA" id="ARBA00004975"/>
    </source>
</evidence>
<dbReference type="HAMAP" id="MF_01109">
    <property type="entry name" value="OTCase"/>
    <property type="match status" value="1"/>
</dbReference>
<evidence type="ECO:0000256" key="6">
    <source>
        <dbReference type="HAMAP-Rule" id="MF_01109"/>
    </source>
</evidence>
<evidence type="ECO:0000256" key="5">
    <source>
        <dbReference type="ARBA" id="ARBA00048772"/>
    </source>
</evidence>
<dbReference type="GO" id="GO:0004585">
    <property type="term" value="F:ornithine carbamoyltransferase activity"/>
    <property type="evidence" value="ECO:0007669"/>
    <property type="project" value="UniProtKB-UniRule"/>
</dbReference>
<feature type="binding site" evidence="6">
    <location>
        <position position="103"/>
    </location>
    <ligand>
        <name>carbamoyl phosphate</name>
        <dbReference type="ChEBI" id="CHEBI:58228"/>
    </ligand>
</feature>
<dbReference type="GO" id="GO:0005737">
    <property type="term" value="C:cytoplasm"/>
    <property type="evidence" value="ECO:0007669"/>
    <property type="project" value="UniProtKB-SubCell"/>
</dbReference>
<dbReference type="InterPro" id="IPR036901">
    <property type="entry name" value="Asp/Orn_carbamoylTrfase_sf"/>
</dbReference>
<dbReference type="InterPro" id="IPR024904">
    <property type="entry name" value="OTCase_ArgI"/>
</dbReference>
<accession>A0A4P8KZY5</accession>
<evidence type="ECO:0000313" key="10">
    <source>
        <dbReference type="Proteomes" id="UP000298602"/>
    </source>
</evidence>
<protein>
    <recommendedName>
        <fullName evidence="3 6">Ornithine carbamoyltransferase</fullName>
        <shortName evidence="6">OTCase</shortName>
        <ecNumber evidence="3 6">2.1.3.3</ecNumber>
    </recommendedName>
</protein>
<reference evidence="9 10" key="2">
    <citation type="submission" date="2019-05" db="EMBL/GenBank/DDBJ databases">
        <authorList>
            <person name="Suflita J.M."/>
            <person name="Marks C.R."/>
        </authorList>
    </citation>
    <scope>NUCLEOTIDE SEQUENCE [LARGE SCALE GENOMIC DNA]</scope>
    <source>
        <strain evidence="9 10">ALDC</strain>
    </source>
</reference>
<dbReference type="Pfam" id="PF00185">
    <property type="entry name" value="OTCace"/>
    <property type="match status" value="1"/>
</dbReference>
<dbReference type="GO" id="GO:0019240">
    <property type="term" value="P:citrulline biosynthetic process"/>
    <property type="evidence" value="ECO:0007669"/>
    <property type="project" value="TreeGrafter"/>
</dbReference>
<keyword evidence="4 6" id="KW-0808">Transferase</keyword>
<reference evidence="9 10" key="1">
    <citation type="submission" date="2019-05" db="EMBL/GenBank/DDBJ databases">
        <title>The Complete Genome Sequence of the n-alkane-degrading Desulfoglaeba alkanexedens ALDC reveals multiple alkylsuccinate synthase gene clusters.</title>
        <authorList>
            <person name="Callaghan A.V."/>
            <person name="Davidova I.A."/>
            <person name="Duncan K.E."/>
            <person name="Morris B."/>
            <person name="McInerney M.J."/>
        </authorList>
    </citation>
    <scope>NUCLEOTIDE SEQUENCE [LARGE SCALE GENOMIC DNA]</scope>
    <source>
        <strain evidence="9 10">ALDC</strain>
    </source>
</reference>
<proteinExistence type="inferred from homology"/>
<dbReference type="EC" id="2.1.3.3" evidence="3 6"/>
<dbReference type="GO" id="GO:0042450">
    <property type="term" value="P:L-arginine biosynthetic process via ornithine"/>
    <property type="evidence" value="ECO:0007669"/>
    <property type="project" value="UniProtKB-UniRule"/>
</dbReference>
<feature type="binding site" evidence="6">
    <location>
        <position position="161"/>
    </location>
    <ligand>
        <name>L-ornithine</name>
        <dbReference type="ChEBI" id="CHEBI:46911"/>
    </ligand>
</feature>
<evidence type="ECO:0000313" key="9">
    <source>
        <dbReference type="EMBL" id="QCQ20884.1"/>
    </source>
</evidence>
<dbReference type="OrthoDB" id="9802587at2"/>
<dbReference type="PRINTS" id="PR00102">
    <property type="entry name" value="OTCASE"/>
</dbReference>
<comment type="similarity">
    <text evidence="2 6">Belongs to the aspartate/ornithine carbamoyltransferase superfamily. OTCase family.</text>
</comment>
<organism evidence="9 10">
    <name type="scientific">Desulfoglaeba alkanexedens ALDC</name>
    <dbReference type="NCBI Taxonomy" id="980445"/>
    <lineage>
        <taxon>Bacteria</taxon>
        <taxon>Pseudomonadati</taxon>
        <taxon>Thermodesulfobacteriota</taxon>
        <taxon>Syntrophobacteria</taxon>
        <taxon>Syntrophobacterales</taxon>
        <taxon>Syntrophobacteraceae</taxon>
        <taxon>Desulfoglaeba</taxon>
    </lineage>
</organism>
<dbReference type="GO" id="GO:0016597">
    <property type="term" value="F:amino acid binding"/>
    <property type="evidence" value="ECO:0007669"/>
    <property type="project" value="InterPro"/>
</dbReference>
<dbReference type="SUPFAM" id="SSF53671">
    <property type="entry name" value="Aspartate/ornithine carbamoyltransferase"/>
    <property type="match status" value="1"/>
</dbReference>
<evidence type="ECO:0000256" key="2">
    <source>
        <dbReference type="ARBA" id="ARBA00007805"/>
    </source>
</evidence>
<dbReference type="NCBIfam" id="TIGR00658">
    <property type="entry name" value="orni_carb_tr"/>
    <property type="match status" value="1"/>
</dbReference>
<dbReference type="PROSITE" id="PS00097">
    <property type="entry name" value="CARBAMOYLTRANSFERASE"/>
    <property type="match status" value="1"/>
</dbReference>
<gene>
    <name evidence="9" type="primary">argF</name>
    <name evidence="9" type="ORF">FDQ92_00925</name>
</gene>
<feature type="binding site" evidence="6">
    <location>
        <position position="290"/>
    </location>
    <ligand>
        <name>carbamoyl phosphate</name>
        <dbReference type="ChEBI" id="CHEBI:58228"/>
    </ligand>
</feature>
<evidence type="ECO:0000256" key="4">
    <source>
        <dbReference type="ARBA" id="ARBA00022679"/>
    </source>
</evidence>
<name>A0A4P8KZY5_9BACT</name>
<dbReference type="Gene3D" id="3.40.50.1370">
    <property type="entry name" value="Aspartate/ornithine carbamoyltransferase"/>
    <property type="match status" value="2"/>
</dbReference>
<sequence length="305" mass="33527">MKRDLLTLWDLTADEIRRLLHRAHAVKRSWKEGNLEPTLARKTLGLLFTKPSTRTRVSFEAAMHRLGGCCTFLTSRDTQLSRKEPLSDTARVLSRYLDALVVRTYAQEDVETLARYAAIPVINGLTDLCHPCQVLSDLMTVEEARGSLENLHAAWIGDGNNVAHSWIAAAARLGFTLTLACPDGYLPQAAVLERARSEGQGTVRLGSDPKEAVAGADVINTDVWASMGQEAEAAERKRIFAPFQVNAALLETAPPHALVLHCLPAHRGEEITDDVLEGPRSVVFDQAENRLHLQAALLEWLITGA</sequence>
<dbReference type="NCBIfam" id="NF001986">
    <property type="entry name" value="PRK00779.1"/>
    <property type="match status" value="1"/>
</dbReference>
<dbReference type="InterPro" id="IPR006131">
    <property type="entry name" value="Asp_carbamoyltransf_Asp/Orn-bd"/>
</dbReference>
<dbReference type="InterPro" id="IPR006130">
    <property type="entry name" value="Asp/Orn_carbamoylTrfase"/>
</dbReference>
<dbReference type="AlphaFoldDB" id="A0A4P8KZY5"/>
<evidence type="ECO:0000259" key="8">
    <source>
        <dbReference type="Pfam" id="PF02729"/>
    </source>
</evidence>
<dbReference type="InterPro" id="IPR002292">
    <property type="entry name" value="Orn/put_carbamltrans"/>
</dbReference>
<evidence type="ECO:0000259" key="7">
    <source>
        <dbReference type="Pfam" id="PF00185"/>
    </source>
</evidence>
<feature type="binding site" evidence="6">
    <location>
        <begin position="52"/>
        <end position="55"/>
    </location>
    <ligand>
        <name>carbamoyl phosphate</name>
        <dbReference type="ChEBI" id="CHEBI:58228"/>
    </ligand>
</feature>
<dbReference type="PRINTS" id="PR00100">
    <property type="entry name" value="AOTCASE"/>
</dbReference>
<dbReference type="Pfam" id="PF02729">
    <property type="entry name" value="OTCace_N"/>
    <property type="match status" value="1"/>
</dbReference>